<reference evidence="1 2" key="1">
    <citation type="submission" date="2021-04" db="EMBL/GenBank/DDBJ databases">
        <authorList>
            <person name="Shkoporov A.N."/>
            <person name="Stockdale S.R."/>
            <person name="Guerin E."/>
            <person name="Ross R.P."/>
            <person name="Hill C."/>
        </authorList>
    </citation>
    <scope>NUCLEOTIDE SEQUENCE [LARGE SCALE GENOMIC DNA]</scope>
    <source>
        <strain evidence="2">cr150_1</strain>
    </source>
</reference>
<keyword evidence="2" id="KW-1185">Reference proteome</keyword>
<dbReference type="Gene3D" id="3.30.40.220">
    <property type="match status" value="1"/>
</dbReference>
<accession>A0AA48WX67</accession>
<dbReference type="Proteomes" id="UP000827937">
    <property type="component" value="Segment"/>
</dbReference>
<organism evidence="1 2">
    <name type="scientific">uncultured phage cr150_1</name>
    <dbReference type="NCBI Taxonomy" id="2986413"/>
    <lineage>
        <taxon>Viruses</taxon>
        <taxon>Duplodnaviria</taxon>
        <taxon>Heunggongvirae</taxon>
        <taxon>Uroviricota</taxon>
        <taxon>Caudoviricetes</taxon>
        <taxon>Crassvirales</taxon>
        <taxon>Suoliviridae</taxon>
        <taxon>Loutivirinae</taxon>
        <taxon>Blohavirus</taxon>
        <taxon>Blohavirus faecalis</taxon>
    </lineage>
</organism>
<proteinExistence type="predicted"/>
<gene>
    <name evidence="1" type="primary">gp_73504</name>
</gene>
<sequence length="195" mass="22357">MRKKNKIQTENGYLYRCSSCNLYLPANKFCNNKSLTYRDGVNSICKECQRVKENSYRKNLNPEDSLRLKLKHCLSSAKSRAKYSKLDFNLTEDYIKYLWDTQKGLCAISGIPMTSNYGTGVIETNASIDRIDSSRGYVIGNVQLTCWAINRMKGPMNLEQLLYFCKNVINNNFTSASNVEILNKEKQKEANRLSA</sequence>
<protein>
    <submittedName>
        <fullName evidence="1">Uncharacterized protein</fullName>
    </submittedName>
</protein>
<evidence type="ECO:0000313" key="1">
    <source>
        <dbReference type="EMBL" id="QWM91002.2"/>
    </source>
</evidence>
<name>A0AA48WX67_9CAUD</name>
<evidence type="ECO:0000313" key="2">
    <source>
        <dbReference type="Proteomes" id="UP000827937"/>
    </source>
</evidence>
<dbReference type="EMBL" id="MZ130495">
    <property type="protein sequence ID" value="QWM91002.2"/>
    <property type="molecule type" value="Genomic_DNA"/>
</dbReference>